<accession>A0A1B1UIP1</accession>
<dbReference type="PANTHER" id="PTHR44119">
    <property type="entry name" value="MAGNESIUM-CHELATASE SUBUNIT CHLH, CHLOROPLASTIC"/>
    <property type="match status" value="1"/>
</dbReference>
<name>A0A1B1UIP1_9BRAD</name>
<dbReference type="STRING" id="1274631.LMTR13_23185"/>
<dbReference type="InterPro" id="IPR003672">
    <property type="entry name" value="CobN/Mg_chltase"/>
</dbReference>
<evidence type="ECO:0000259" key="3">
    <source>
        <dbReference type="Pfam" id="PF02514"/>
    </source>
</evidence>
<dbReference type="Proteomes" id="UP000092839">
    <property type="component" value="Chromosome"/>
</dbReference>
<dbReference type="EMBL" id="CP016428">
    <property type="protein sequence ID" value="ANW02638.1"/>
    <property type="molecule type" value="Genomic_DNA"/>
</dbReference>
<evidence type="ECO:0000313" key="4">
    <source>
        <dbReference type="EMBL" id="ANW02638.1"/>
    </source>
</evidence>
<organism evidence="4 5">
    <name type="scientific">Bradyrhizobium icense</name>
    <dbReference type="NCBI Taxonomy" id="1274631"/>
    <lineage>
        <taxon>Bacteria</taxon>
        <taxon>Pseudomonadati</taxon>
        <taxon>Pseudomonadota</taxon>
        <taxon>Alphaproteobacteria</taxon>
        <taxon>Hyphomicrobiales</taxon>
        <taxon>Nitrobacteraceae</taxon>
        <taxon>Bradyrhizobium</taxon>
    </lineage>
</organism>
<dbReference type="NCBIfam" id="NF004644">
    <property type="entry name" value="PRK05989.2-2"/>
    <property type="match status" value="1"/>
</dbReference>
<reference evidence="4 5" key="1">
    <citation type="submission" date="2016-07" db="EMBL/GenBank/DDBJ databases">
        <title>Complete genome sequence of Bradyrhizobium icense LMTR 13T, a potential inoculant strain isolated from lima bean (Phaseolus lunatus) in Peru.</title>
        <authorList>
            <person name="Ormeno-Orrillo E."/>
            <person name="Duran D."/>
            <person name="Rogel M.A."/>
            <person name="Rey L."/>
            <person name="Imperial J."/>
            <person name="Ruiz-Argueso T."/>
            <person name="Martinez-Romero E."/>
        </authorList>
    </citation>
    <scope>NUCLEOTIDE SEQUENCE [LARGE SCALE GENOMIC DNA]</scope>
    <source>
        <strain evidence="4 5">LMTR 13</strain>
    </source>
</reference>
<keyword evidence="2" id="KW-0732">Signal</keyword>
<feature type="region of interest" description="Disordered" evidence="1">
    <location>
        <begin position="1228"/>
        <end position="1260"/>
    </location>
</feature>
<dbReference type="Pfam" id="PF02514">
    <property type="entry name" value="CobN-Mg_chel"/>
    <property type="match status" value="1"/>
</dbReference>
<dbReference type="PANTHER" id="PTHR44119:SF4">
    <property type="entry name" value="AEROBIC COBALTOCHELATASE SUBUNIT COBN"/>
    <property type="match status" value="1"/>
</dbReference>
<protein>
    <submittedName>
        <fullName evidence="4">Cobaltochelatase subunit CobN</fullName>
    </submittedName>
</protein>
<keyword evidence="5" id="KW-1185">Reference proteome</keyword>
<proteinExistence type="predicted"/>
<evidence type="ECO:0000256" key="2">
    <source>
        <dbReference type="SAM" id="SignalP"/>
    </source>
</evidence>
<feature type="chain" id="PRO_5008530651" evidence="2">
    <location>
        <begin position="28"/>
        <end position="1302"/>
    </location>
</feature>
<gene>
    <name evidence="4" type="ORF">LMTR13_23185</name>
</gene>
<evidence type="ECO:0000256" key="1">
    <source>
        <dbReference type="SAM" id="MobiDB-lite"/>
    </source>
</evidence>
<dbReference type="RefSeq" id="WP_065729840.1">
    <property type="nucleotide sequence ID" value="NZ_CP016428.1"/>
</dbReference>
<evidence type="ECO:0000313" key="5">
    <source>
        <dbReference type="Proteomes" id="UP000092839"/>
    </source>
</evidence>
<feature type="signal peptide" evidence="2">
    <location>
        <begin position="1"/>
        <end position="27"/>
    </location>
</feature>
<dbReference type="KEGG" id="bic:LMTR13_23185"/>
<sequence length="1302" mass="141881">MLNRIGFALSCLAIVALVGFPSPATRAQDAGASRPVSHLRVITTDFVLPGRLDKLARLAGDAGLKLDHVYVEADAGDPKAWIAGVDLVILDTPRPMDVAKVQERIRTTLTESRTPWIRVGGGPPGYGNLPPTEARRLLGYYSGGGESNLRAMFASLVAQGNSSIPAPTSIPQTGFYHPQADALFKSVEDYLQWGAGRWKQDAPRIAINIHPGLISGMETQVLDALVARSESLGLVPIPFWLDAADPAALQKSVGSAKPDLLIVATHMQNGRARRAEFAGLNIPVIQTVSFREGDPEAWSVADTGMNSRLVATFLAQPESWGISDPMVIEAVRRGEPVPISQQVDALLHKAAQLSALRRKPAEDKRLALMFWNYPPGEKNVSASNLNVPRSLERLTSSLASAGYNVPAADEARFVKSAQAMMGALYHPERLPALRDEGLAATLPLARYRAWLDELPQRRREELLARWGDPGAQPDVIEIAGEKHFVIPRLALGNLVIMPQPPRSGQPGADYHDTKQPPGHLYLATYLYLREAHGADALIHFGTHGTQEWTPGKDRGLSVDDYPYLAVGALPVFYPYIQDNVAEAIQAKRRGRAVTVSHQTPPFSPAGLYDELRDLHAKIHEHAQLDEGAVRDRVAAQLRKTVLAANMHRDMGWSEQRMQDDFAAFLAELHDHVHALADHAMPHGLHTFGEPASDEERVATVMQQLGTPFYRKLGADPKEFFAVDSSKLQDSPPYRLLRRHLRQGASLDEVADPELRTMLERAMALDRHLVETGEIEALLAGLAGSFVAPGPGGDPIRNPDVPSGRNLFGFEPDKIPTREAYEAGGVALTQLLDAYRAEHGGKIPTKLAFSLWSGETMRHLGMMEAQAMHALGLRPVWDPGGRVVAMEIIPAAELGRARIDAVLQVTSVYRDQFDGFMRLLAGAIARLGTLDEAGNTVAHNTEAIASRLSGQLGTARARRLASMRMFSNAPGDYGTSLPGAILKSTAWEEDAPLAEAFLSRLQYAYGDKEWGAQIEGGNLFAEQLKGTQAAVLSRSSKLHGILSTDHPFEYLGGLSIAVRHLDGRSPSLYIANLREQNSRITSAARFLADEMRSRYLNPHWIEGMRQEGYAGTLEILNVVNNFFGWQVTDPNTVRADQWQAMHDTFVRDIRNLDLAAWFEAHNPTAQAQILERMIEAIRKGYWDAAEQTRKELIQRWQELAARHGVNLGEPETIAFIAKTAAGFGLNAAAGGAASNQPKSPEEPADGSEPVRGPVLQPTPPAPAGADVGWRALLGAAFLFACFLAGAGAQTRANRHISTLGRGA</sequence>
<dbReference type="CDD" id="cd10150">
    <property type="entry name" value="CobN_like"/>
    <property type="match status" value="1"/>
</dbReference>
<feature type="domain" description="CobN/magnesium chelatase" evidence="3">
    <location>
        <begin position="139"/>
        <end position="1187"/>
    </location>
</feature>
<dbReference type="OrthoDB" id="9757976at2"/>